<dbReference type="PROSITE" id="PS50995">
    <property type="entry name" value="HTH_MARR_2"/>
    <property type="match status" value="1"/>
</dbReference>
<dbReference type="EMBL" id="AFWF01000290">
    <property type="protein sequence ID" value="EGU31552.1"/>
    <property type="molecule type" value="Genomic_DNA"/>
</dbReference>
<dbReference type="GO" id="GO:0003700">
    <property type="term" value="F:DNA-binding transcription factor activity"/>
    <property type="evidence" value="ECO:0007669"/>
    <property type="project" value="InterPro"/>
</dbReference>
<keyword evidence="6" id="KW-1185">Reference proteome</keyword>
<evidence type="ECO:0000313" key="5">
    <source>
        <dbReference type="EMBL" id="EGU31552.1"/>
    </source>
</evidence>
<dbReference type="PRINTS" id="PR00598">
    <property type="entry name" value="HTHMARR"/>
</dbReference>
<dbReference type="OrthoDB" id="32523at2"/>
<dbReference type="InterPro" id="IPR036388">
    <property type="entry name" value="WH-like_DNA-bd_sf"/>
</dbReference>
<accession>F9S7D8</accession>
<name>F9S7D8_9VIBR</name>
<dbReference type="InterPro" id="IPR023187">
    <property type="entry name" value="Tscrpt_reg_MarR-type_CS"/>
</dbReference>
<gene>
    <name evidence="5" type="ORF">VII00023_09439</name>
</gene>
<comment type="caution">
    <text evidence="5">The sequence shown here is derived from an EMBL/GenBank/DDBJ whole genome shotgun (WGS) entry which is preliminary data.</text>
</comment>
<proteinExistence type="predicted"/>
<dbReference type="PANTHER" id="PTHR42756:SF1">
    <property type="entry name" value="TRANSCRIPTIONAL REPRESSOR OF EMRAB OPERON"/>
    <property type="match status" value="1"/>
</dbReference>
<feature type="domain" description="HTH marR-type" evidence="4">
    <location>
        <begin position="28"/>
        <end position="163"/>
    </location>
</feature>
<dbReference type="InterPro" id="IPR036390">
    <property type="entry name" value="WH_DNA-bd_sf"/>
</dbReference>
<dbReference type="PANTHER" id="PTHR42756">
    <property type="entry name" value="TRANSCRIPTIONAL REGULATOR, MARR"/>
    <property type="match status" value="1"/>
</dbReference>
<dbReference type="RefSeq" id="WP_006714397.1">
    <property type="nucleotide sequence ID" value="NZ_AFWF01000290.1"/>
</dbReference>
<dbReference type="Pfam" id="PF12802">
    <property type="entry name" value="MarR_2"/>
    <property type="match status" value="1"/>
</dbReference>
<dbReference type="Gene3D" id="1.10.10.10">
    <property type="entry name" value="Winged helix-like DNA-binding domain superfamily/Winged helix DNA-binding domain"/>
    <property type="match status" value="1"/>
</dbReference>
<protein>
    <recommendedName>
        <fullName evidence="4">HTH marR-type domain-containing protein</fullName>
    </recommendedName>
</protein>
<evidence type="ECO:0000313" key="6">
    <source>
        <dbReference type="Proteomes" id="UP000004605"/>
    </source>
</evidence>
<reference evidence="5 6" key="1">
    <citation type="journal article" date="2012" name="Int. J. Syst. Evol. Microbiol.">
        <title>Vibrio caribbeanicus sp. nov., isolated from the marine sponge Scleritoderma cyanea.</title>
        <authorList>
            <person name="Hoffmann M."/>
            <person name="Monday S.R."/>
            <person name="Allard M.W."/>
            <person name="Strain E.A."/>
            <person name="Whittaker P."/>
            <person name="Naum M."/>
            <person name="McCarthy P.J."/>
            <person name="Lopez J.V."/>
            <person name="Fischer M."/>
            <person name="Brown E.W."/>
        </authorList>
    </citation>
    <scope>NUCLEOTIDE SEQUENCE [LARGE SCALE GENOMIC DNA]</scope>
    <source>
        <strain evidence="5 6">ATCC 700023</strain>
    </source>
</reference>
<organism evidence="5 6">
    <name type="scientific">Vibrio ichthyoenteri ATCC 700023</name>
    <dbReference type="NCBI Taxonomy" id="870968"/>
    <lineage>
        <taxon>Bacteria</taxon>
        <taxon>Pseudomonadati</taxon>
        <taxon>Pseudomonadota</taxon>
        <taxon>Gammaproteobacteria</taxon>
        <taxon>Vibrionales</taxon>
        <taxon>Vibrionaceae</taxon>
        <taxon>Vibrio</taxon>
    </lineage>
</organism>
<dbReference type="AlphaFoldDB" id="F9S7D8"/>
<evidence type="ECO:0000259" key="4">
    <source>
        <dbReference type="PROSITE" id="PS50995"/>
    </source>
</evidence>
<keyword evidence="1" id="KW-0805">Transcription regulation</keyword>
<keyword evidence="3" id="KW-0804">Transcription</keyword>
<dbReference type="SUPFAM" id="SSF46785">
    <property type="entry name" value="Winged helix' DNA-binding domain"/>
    <property type="match status" value="1"/>
</dbReference>
<dbReference type="GO" id="GO:0003677">
    <property type="term" value="F:DNA binding"/>
    <property type="evidence" value="ECO:0007669"/>
    <property type="project" value="UniProtKB-KW"/>
</dbReference>
<evidence type="ECO:0000256" key="3">
    <source>
        <dbReference type="ARBA" id="ARBA00023163"/>
    </source>
</evidence>
<dbReference type="Proteomes" id="UP000004605">
    <property type="component" value="Unassembled WGS sequence"/>
</dbReference>
<keyword evidence="2" id="KW-0238">DNA-binding</keyword>
<evidence type="ECO:0000256" key="1">
    <source>
        <dbReference type="ARBA" id="ARBA00023015"/>
    </source>
</evidence>
<dbReference type="SMART" id="SM00347">
    <property type="entry name" value="HTH_MARR"/>
    <property type="match status" value="1"/>
</dbReference>
<dbReference type="InterPro" id="IPR000835">
    <property type="entry name" value="HTH_MarR-typ"/>
</dbReference>
<evidence type="ECO:0000256" key="2">
    <source>
        <dbReference type="ARBA" id="ARBA00023125"/>
    </source>
</evidence>
<dbReference type="PROSITE" id="PS01117">
    <property type="entry name" value="HTH_MARR_1"/>
    <property type="match status" value="1"/>
</dbReference>
<sequence length="166" mass="18571">MNDSSNTDPVERAINQWAIEKPQLETEPMAIIGRMLLLSKHLEAQISRLHKQHGLKLGEFDVLASLLRSGEPYALTPSALLEALMLTSGAMTNRLDRLATKGLIVRLSNPQDRRSVTVQLSESGYDLMTLLIEQHVTLQKELIAGISQNERGQLNATLTQWLTQFK</sequence>